<evidence type="ECO:0000313" key="2">
    <source>
        <dbReference type="EMBL" id="MEV4293045.1"/>
    </source>
</evidence>
<proteinExistence type="predicted"/>
<protein>
    <submittedName>
        <fullName evidence="2">Uncharacterized protein</fullName>
    </submittedName>
</protein>
<comment type="caution">
    <text evidence="2">The sequence shown here is derived from an EMBL/GenBank/DDBJ whole genome shotgun (WGS) entry which is preliminary data.</text>
</comment>
<evidence type="ECO:0000313" key="3">
    <source>
        <dbReference type="Proteomes" id="UP001552427"/>
    </source>
</evidence>
<name>A0ABV3HKY2_9ACTN</name>
<accession>A0ABV3HKY2</accession>
<dbReference type="RefSeq" id="WP_364464092.1">
    <property type="nucleotide sequence ID" value="NZ_JBFARM010000022.1"/>
</dbReference>
<reference evidence="2 3" key="1">
    <citation type="submission" date="2024-06" db="EMBL/GenBank/DDBJ databases">
        <title>The Natural Products Discovery Center: Release of the First 8490 Sequenced Strains for Exploring Actinobacteria Biosynthetic Diversity.</title>
        <authorList>
            <person name="Kalkreuter E."/>
            <person name="Kautsar S.A."/>
            <person name="Yang D."/>
            <person name="Bader C.D."/>
            <person name="Teijaro C.N."/>
            <person name="Fluegel L."/>
            <person name="Davis C.M."/>
            <person name="Simpson J.R."/>
            <person name="Lauterbach L."/>
            <person name="Steele A.D."/>
            <person name="Gui C."/>
            <person name="Meng S."/>
            <person name="Li G."/>
            <person name="Viehrig K."/>
            <person name="Ye F."/>
            <person name="Su P."/>
            <person name="Kiefer A.F."/>
            <person name="Nichols A."/>
            <person name="Cepeda A.J."/>
            <person name="Yan W."/>
            <person name="Fan B."/>
            <person name="Jiang Y."/>
            <person name="Adhikari A."/>
            <person name="Zheng C.-J."/>
            <person name="Schuster L."/>
            <person name="Cowan T.M."/>
            <person name="Smanski M.J."/>
            <person name="Chevrette M.G."/>
            <person name="De Carvalho L.P.S."/>
            <person name="Shen B."/>
        </authorList>
    </citation>
    <scope>NUCLEOTIDE SEQUENCE [LARGE SCALE GENOMIC DNA]</scope>
    <source>
        <strain evidence="2 3">NPDC049574</strain>
    </source>
</reference>
<gene>
    <name evidence="2" type="ORF">AB0K40_46725</name>
</gene>
<keyword evidence="3" id="KW-1185">Reference proteome</keyword>
<evidence type="ECO:0000256" key="1">
    <source>
        <dbReference type="SAM" id="MobiDB-lite"/>
    </source>
</evidence>
<feature type="compositionally biased region" description="Low complexity" evidence="1">
    <location>
        <begin position="45"/>
        <end position="67"/>
    </location>
</feature>
<feature type="region of interest" description="Disordered" evidence="1">
    <location>
        <begin position="45"/>
        <end position="102"/>
    </location>
</feature>
<dbReference type="Proteomes" id="UP001552427">
    <property type="component" value="Unassembled WGS sequence"/>
</dbReference>
<sequence length="102" mass="10702">MSRISIRASWPSGQVNADQASYATVKKFAILAEDFTVESGELTASLKSAARSSRSATARPWTASTTAEHVPGAGHSTRSAPGSRRTRKASPQHRGSAGTSMI</sequence>
<organism evidence="2 3">
    <name type="scientific">Nonomuraea bangladeshensis</name>
    <dbReference type="NCBI Taxonomy" id="404385"/>
    <lineage>
        <taxon>Bacteria</taxon>
        <taxon>Bacillati</taxon>
        <taxon>Actinomycetota</taxon>
        <taxon>Actinomycetes</taxon>
        <taxon>Streptosporangiales</taxon>
        <taxon>Streptosporangiaceae</taxon>
        <taxon>Nonomuraea</taxon>
    </lineage>
</organism>
<feature type="non-terminal residue" evidence="2">
    <location>
        <position position="102"/>
    </location>
</feature>
<dbReference type="EMBL" id="JBFARM010000022">
    <property type="protein sequence ID" value="MEV4293045.1"/>
    <property type="molecule type" value="Genomic_DNA"/>
</dbReference>